<comment type="caution">
    <text evidence="1">The sequence shown here is derived from an EMBL/GenBank/DDBJ whole genome shotgun (WGS) entry which is preliminary data.</text>
</comment>
<gene>
    <name evidence="1" type="ORF">BLA29_005628</name>
</gene>
<accession>A0A1Y3B5I8</accession>
<dbReference type="EMBL" id="MUJZ01042999">
    <property type="protein sequence ID" value="OTF75218.1"/>
    <property type="molecule type" value="Genomic_DNA"/>
</dbReference>
<proteinExistence type="predicted"/>
<name>A0A1Y3B5I8_EURMA</name>
<evidence type="ECO:0000313" key="2">
    <source>
        <dbReference type="Proteomes" id="UP000194236"/>
    </source>
</evidence>
<keyword evidence="2" id="KW-1185">Reference proteome</keyword>
<protein>
    <submittedName>
        <fullName evidence="1">Uncharacterized protein</fullName>
    </submittedName>
</protein>
<sequence length="79" mass="9453">MANDEILPRIPFVYIPEAITEQMKPFEVAYVLHDIAKYIRDKQDSRPNETLIRPYLIRLRSILAHKKPNEIYLKIFKNL</sequence>
<evidence type="ECO:0000313" key="1">
    <source>
        <dbReference type="EMBL" id="OTF75218.1"/>
    </source>
</evidence>
<dbReference type="Proteomes" id="UP000194236">
    <property type="component" value="Unassembled WGS sequence"/>
</dbReference>
<dbReference type="AlphaFoldDB" id="A0A1Y3B5I8"/>
<organism evidence="1 2">
    <name type="scientific">Euroglyphus maynei</name>
    <name type="common">Mayne's house dust mite</name>
    <dbReference type="NCBI Taxonomy" id="6958"/>
    <lineage>
        <taxon>Eukaryota</taxon>
        <taxon>Metazoa</taxon>
        <taxon>Ecdysozoa</taxon>
        <taxon>Arthropoda</taxon>
        <taxon>Chelicerata</taxon>
        <taxon>Arachnida</taxon>
        <taxon>Acari</taxon>
        <taxon>Acariformes</taxon>
        <taxon>Sarcoptiformes</taxon>
        <taxon>Astigmata</taxon>
        <taxon>Psoroptidia</taxon>
        <taxon>Analgoidea</taxon>
        <taxon>Pyroglyphidae</taxon>
        <taxon>Pyroglyphinae</taxon>
        <taxon>Euroglyphus</taxon>
    </lineage>
</organism>
<reference evidence="1 2" key="1">
    <citation type="submission" date="2017-03" db="EMBL/GenBank/DDBJ databases">
        <title>Genome Survey of Euroglyphus maynei.</title>
        <authorList>
            <person name="Arlian L.G."/>
            <person name="Morgan M.S."/>
            <person name="Rider S.D."/>
        </authorList>
    </citation>
    <scope>NUCLEOTIDE SEQUENCE [LARGE SCALE GENOMIC DNA]</scope>
    <source>
        <strain evidence="1">Arlian Lab</strain>
        <tissue evidence="1">Whole body</tissue>
    </source>
</reference>